<protein>
    <submittedName>
        <fullName evidence="4">Autophagy-related protein 16-1</fullName>
    </submittedName>
</protein>
<dbReference type="GO" id="GO:0000421">
    <property type="term" value="C:autophagosome membrane"/>
    <property type="evidence" value="ECO:0007669"/>
    <property type="project" value="TreeGrafter"/>
</dbReference>
<evidence type="ECO:0000256" key="3">
    <source>
        <dbReference type="ARBA" id="ARBA00022737"/>
    </source>
</evidence>
<evidence type="ECO:0000313" key="4">
    <source>
        <dbReference type="EMBL" id="JAN54775.1"/>
    </source>
</evidence>
<dbReference type="InterPro" id="IPR015943">
    <property type="entry name" value="WD40/YVTN_repeat-like_dom_sf"/>
</dbReference>
<dbReference type="CDD" id="cd22887">
    <property type="entry name" value="Atg16_CCD"/>
    <property type="match status" value="1"/>
</dbReference>
<dbReference type="InterPro" id="IPR036322">
    <property type="entry name" value="WD40_repeat_dom_sf"/>
</dbReference>
<dbReference type="GO" id="GO:0043495">
    <property type="term" value="F:protein-membrane adaptor activity"/>
    <property type="evidence" value="ECO:0007669"/>
    <property type="project" value="TreeGrafter"/>
</dbReference>
<dbReference type="FunFam" id="2.130.10.10:FF:003642">
    <property type="entry name" value="Uncharacterized protein"/>
    <property type="match status" value="1"/>
</dbReference>
<dbReference type="PRINTS" id="PR00320">
    <property type="entry name" value="GPROTEINBRPT"/>
</dbReference>
<accession>A0A0N8A7L9</accession>
<dbReference type="Pfam" id="PF00400">
    <property type="entry name" value="WD40"/>
    <property type="match status" value="3"/>
</dbReference>
<keyword evidence="2" id="KW-0853">WD repeat</keyword>
<dbReference type="PANTHER" id="PTHR19878:SF8">
    <property type="entry name" value="AUTOPHAGY-RELATED 16, ISOFORM F"/>
    <property type="match status" value="1"/>
</dbReference>
<proteinExistence type="inferred from homology"/>
<dbReference type="PROSITE" id="PS50082">
    <property type="entry name" value="WD_REPEATS_2"/>
    <property type="match status" value="3"/>
</dbReference>
<sequence length="405" mass="45692">MAGGLAYSNIELSIRRVIFKEIEKRNYREKEPFEILISTYNKLFDAVSELRHEILLLTIQNEKLRQENLQNGQGTLEGKVTEKSSVLEQKIYSLQEELTNLHRRKGEHAQQIVDLTSKLQETEKNLNLKETLLSEAETKIIALKDEKKQLEISLSETEGGNQVLRDEHQALQIAYASIEEKLKILHYENIALVERLMAYKAHDAEILNKENEHFVKIKQAQMQKELEEAASEVKVVTADRLLFETPLLSSSIPTKVHSKFDAHEGEVNALQFNAAGRMLASGGGDRKIKLWDIGQNTCSLRGSLTGSNAGITSVEFDANGSLILAASNDFATRVWTVEDQRLRHTLTGHSGKVLAARFMGDTSMVVTGSHDRTLKIWDLRSRACKLIVHFQVSLDVHSTKKLPIN</sequence>
<dbReference type="Pfam" id="PF08614">
    <property type="entry name" value="ATG16"/>
    <property type="match status" value="1"/>
</dbReference>
<dbReference type="SMART" id="SM00320">
    <property type="entry name" value="WD40"/>
    <property type="match status" value="3"/>
</dbReference>
<organism evidence="4">
    <name type="scientific">Daphnia magna</name>
    <dbReference type="NCBI Taxonomy" id="35525"/>
    <lineage>
        <taxon>Eukaryota</taxon>
        <taxon>Metazoa</taxon>
        <taxon>Ecdysozoa</taxon>
        <taxon>Arthropoda</taxon>
        <taxon>Crustacea</taxon>
        <taxon>Branchiopoda</taxon>
        <taxon>Diplostraca</taxon>
        <taxon>Cladocera</taxon>
        <taxon>Anomopoda</taxon>
        <taxon>Daphniidae</taxon>
        <taxon>Daphnia</taxon>
    </lineage>
</organism>
<dbReference type="GO" id="GO:0034045">
    <property type="term" value="C:phagophore assembly site membrane"/>
    <property type="evidence" value="ECO:0007669"/>
    <property type="project" value="TreeGrafter"/>
</dbReference>
<dbReference type="PROSITE" id="PS50294">
    <property type="entry name" value="WD_REPEATS_REGION"/>
    <property type="match status" value="3"/>
</dbReference>
<dbReference type="OrthoDB" id="6342883at2759"/>
<name>A0A0N8A7L9_9CRUS</name>
<dbReference type="InterPro" id="IPR019775">
    <property type="entry name" value="WD40_repeat_CS"/>
</dbReference>
<evidence type="ECO:0000256" key="1">
    <source>
        <dbReference type="ARBA" id="ARBA00009271"/>
    </source>
</evidence>
<dbReference type="GO" id="GO:0034274">
    <property type="term" value="C:Atg12-Atg5-Atg16 complex"/>
    <property type="evidence" value="ECO:0007669"/>
    <property type="project" value="TreeGrafter"/>
</dbReference>
<dbReference type="PANTHER" id="PTHR19878">
    <property type="entry name" value="AUTOPHAGY PROTEIN 16-LIKE"/>
    <property type="match status" value="1"/>
</dbReference>
<comment type="similarity">
    <text evidence="1">Belongs to the WD repeat ATG16 family.</text>
</comment>
<dbReference type="InterPro" id="IPR045160">
    <property type="entry name" value="ATG16"/>
</dbReference>
<dbReference type="GO" id="GO:0000045">
    <property type="term" value="P:autophagosome assembly"/>
    <property type="evidence" value="ECO:0007669"/>
    <property type="project" value="InterPro"/>
</dbReference>
<dbReference type="AlphaFoldDB" id="A0A0N8A7L9"/>
<keyword evidence="3" id="KW-0677">Repeat</keyword>
<evidence type="ECO:0000256" key="2">
    <source>
        <dbReference type="ARBA" id="ARBA00022574"/>
    </source>
</evidence>
<dbReference type="PROSITE" id="PS00678">
    <property type="entry name" value="WD_REPEATS_1"/>
    <property type="match status" value="2"/>
</dbReference>
<dbReference type="SUPFAM" id="SSF50978">
    <property type="entry name" value="WD40 repeat-like"/>
    <property type="match status" value="1"/>
</dbReference>
<dbReference type="Gene3D" id="2.130.10.10">
    <property type="entry name" value="YVTN repeat-like/Quinoprotein amine dehydrogenase"/>
    <property type="match status" value="1"/>
</dbReference>
<dbReference type="InterPro" id="IPR020472">
    <property type="entry name" value="WD40_PAC1"/>
</dbReference>
<reference evidence="4" key="1">
    <citation type="submission" date="2015-10" db="EMBL/GenBank/DDBJ databases">
        <title>EvidentialGene: Evidence-directed Construction of Complete mRNA Transcriptomes without Genomes.</title>
        <authorList>
            <person name="Gilbert D.G."/>
        </authorList>
    </citation>
    <scope>NUCLEOTIDE SEQUENCE</scope>
</reference>
<dbReference type="EMBL" id="GDIQ01039962">
    <property type="protein sequence ID" value="JAN54775.1"/>
    <property type="molecule type" value="Transcribed_RNA"/>
</dbReference>
<dbReference type="InterPro" id="IPR013923">
    <property type="entry name" value="Autophagy-rel_prot_16_dom"/>
</dbReference>
<dbReference type="InterPro" id="IPR001680">
    <property type="entry name" value="WD40_rpt"/>
</dbReference>